<dbReference type="OrthoDB" id="2272012at2759"/>
<evidence type="ECO:0000259" key="6">
    <source>
        <dbReference type="PROSITE" id="PS50219"/>
    </source>
</evidence>
<feature type="region of interest" description="Disordered" evidence="3">
    <location>
        <begin position="1351"/>
        <end position="1379"/>
    </location>
</feature>
<dbReference type="SUPFAM" id="SSF48065">
    <property type="entry name" value="DBL homology domain (DH-domain)"/>
    <property type="match status" value="1"/>
</dbReference>
<dbReference type="EMBL" id="WIUZ02000007">
    <property type="protein sequence ID" value="KAF9784935.1"/>
    <property type="molecule type" value="Genomic_DNA"/>
</dbReference>
<dbReference type="SUPFAM" id="SSF50729">
    <property type="entry name" value="PH domain-like"/>
    <property type="match status" value="1"/>
</dbReference>
<feature type="compositionally biased region" description="Polar residues" evidence="3">
    <location>
        <begin position="300"/>
        <end position="314"/>
    </location>
</feature>
<evidence type="ECO:0000256" key="3">
    <source>
        <dbReference type="SAM" id="MobiDB-lite"/>
    </source>
</evidence>
<dbReference type="SMART" id="SM00036">
    <property type="entry name" value="CNH"/>
    <property type="match status" value="1"/>
</dbReference>
<dbReference type="Proteomes" id="UP000736335">
    <property type="component" value="Unassembled WGS sequence"/>
</dbReference>
<dbReference type="InterPro" id="IPR011993">
    <property type="entry name" value="PH-like_dom_sf"/>
</dbReference>
<feature type="region of interest" description="Disordered" evidence="3">
    <location>
        <begin position="300"/>
        <end position="393"/>
    </location>
</feature>
<organism evidence="7 8">
    <name type="scientific">Thelephora terrestris</name>
    <dbReference type="NCBI Taxonomy" id="56493"/>
    <lineage>
        <taxon>Eukaryota</taxon>
        <taxon>Fungi</taxon>
        <taxon>Dikarya</taxon>
        <taxon>Basidiomycota</taxon>
        <taxon>Agaricomycotina</taxon>
        <taxon>Agaricomycetes</taxon>
        <taxon>Thelephorales</taxon>
        <taxon>Thelephoraceae</taxon>
        <taxon>Thelephora</taxon>
    </lineage>
</organism>
<feature type="region of interest" description="Disordered" evidence="3">
    <location>
        <begin position="247"/>
        <end position="269"/>
    </location>
</feature>
<accession>A0A9P6HDI1</accession>
<dbReference type="PANTHER" id="PTHR46572">
    <property type="entry name" value="RHO1 GDP-GTP EXCHANGE PROTEIN 1-RELATED"/>
    <property type="match status" value="1"/>
</dbReference>
<feature type="compositionally biased region" description="Basic and acidic residues" evidence="3">
    <location>
        <begin position="339"/>
        <end position="350"/>
    </location>
</feature>
<reference evidence="7" key="2">
    <citation type="submission" date="2020-11" db="EMBL/GenBank/DDBJ databases">
        <authorList>
            <consortium name="DOE Joint Genome Institute"/>
            <person name="Kuo A."/>
            <person name="Miyauchi S."/>
            <person name="Kiss E."/>
            <person name="Drula E."/>
            <person name="Kohler A."/>
            <person name="Sanchez-Garcia M."/>
            <person name="Andreopoulos B."/>
            <person name="Barry K.W."/>
            <person name="Bonito G."/>
            <person name="Buee M."/>
            <person name="Carver A."/>
            <person name="Chen C."/>
            <person name="Cichocki N."/>
            <person name="Clum A."/>
            <person name="Culley D."/>
            <person name="Crous P.W."/>
            <person name="Fauchery L."/>
            <person name="Girlanda M."/>
            <person name="Hayes R."/>
            <person name="Keri Z."/>
            <person name="Labutti K."/>
            <person name="Lipzen A."/>
            <person name="Lombard V."/>
            <person name="Magnuson J."/>
            <person name="Maillard F."/>
            <person name="Morin E."/>
            <person name="Murat C."/>
            <person name="Nolan M."/>
            <person name="Ohm R."/>
            <person name="Pangilinan J."/>
            <person name="Pereira M."/>
            <person name="Perotto S."/>
            <person name="Peter M."/>
            <person name="Riley R."/>
            <person name="Sitrit Y."/>
            <person name="Stielow B."/>
            <person name="Szollosi G."/>
            <person name="Zifcakova L."/>
            <person name="Stursova M."/>
            <person name="Spatafora J.W."/>
            <person name="Tedersoo L."/>
            <person name="Vaario L.-M."/>
            <person name="Yamada A."/>
            <person name="Yan M."/>
            <person name="Wang P."/>
            <person name="Xu J."/>
            <person name="Bruns T."/>
            <person name="Baldrian P."/>
            <person name="Vilgalys R."/>
            <person name="Henrissat B."/>
            <person name="Grigoriev I.V."/>
            <person name="Hibbett D."/>
            <person name="Nagy L.G."/>
            <person name="Martin F.M."/>
        </authorList>
    </citation>
    <scope>NUCLEOTIDE SEQUENCE</scope>
    <source>
        <strain evidence="7">UH-Tt-Lm1</strain>
    </source>
</reference>
<evidence type="ECO:0000256" key="2">
    <source>
        <dbReference type="ARBA" id="ARBA00022658"/>
    </source>
</evidence>
<dbReference type="GO" id="GO:0035556">
    <property type="term" value="P:intracellular signal transduction"/>
    <property type="evidence" value="ECO:0007669"/>
    <property type="project" value="InterPro"/>
</dbReference>
<keyword evidence="1" id="KW-0597">Phosphoprotein</keyword>
<feature type="region of interest" description="Disordered" evidence="3">
    <location>
        <begin position="112"/>
        <end position="141"/>
    </location>
</feature>
<dbReference type="InterPro" id="IPR000219">
    <property type="entry name" value="DH_dom"/>
</dbReference>
<feature type="compositionally biased region" description="Polar residues" evidence="3">
    <location>
        <begin position="546"/>
        <end position="556"/>
    </location>
</feature>
<feature type="compositionally biased region" description="Polar residues" evidence="3">
    <location>
        <begin position="247"/>
        <end position="264"/>
    </location>
</feature>
<feature type="compositionally biased region" description="Low complexity" evidence="3">
    <location>
        <begin position="55"/>
        <end position="78"/>
    </location>
</feature>
<feature type="domain" description="DH" evidence="5">
    <location>
        <begin position="658"/>
        <end position="845"/>
    </location>
</feature>
<comment type="caution">
    <text evidence="7">The sequence shown here is derived from an EMBL/GenBank/DDBJ whole genome shotgun (WGS) entry which is preliminary data.</text>
</comment>
<dbReference type="Gene3D" id="1.20.900.10">
    <property type="entry name" value="Dbl homology (DH) domain"/>
    <property type="match status" value="1"/>
</dbReference>
<feature type="region of interest" description="Disordered" evidence="3">
    <location>
        <begin position="521"/>
        <end position="556"/>
    </location>
</feature>
<dbReference type="InterPro" id="IPR036390">
    <property type="entry name" value="WH_DNA-bd_sf"/>
</dbReference>
<evidence type="ECO:0000259" key="5">
    <source>
        <dbReference type="PROSITE" id="PS50010"/>
    </source>
</evidence>
<dbReference type="SMART" id="SM00049">
    <property type="entry name" value="DEP"/>
    <property type="match status" value="1"/>
</dbReference>
<dbReference type="CDD" id="cd00160">
    <property type="entry name" value="RhoGEF"/>
    <property type="match status" value="1"/>
</dbReference>
<feature type="compositionally biased region" description="Polar residues" evidence="3">
    <location>
        <begin position="521"/>
        <end position="535"/>
    </location>
</feature>
<dbReference type="Pfam" id="PF15405">
    <property type="entry name" value="PH_5"/>
    <property type="match status" value="1"/>
</dbReference>
<feature type="region of interest" description="Disordered" evidence="3">
    <location>
        <begin position="193"/>
        <end position="214"/>
    </location>
</feature>
<dbReference type="SUPFAM" id="SSF46785">
    <property type="entry name" value="Winged helix' DNA-binding domain"/>
    <property type="match status" value="1"/>
</dbReference>
<feature type="domain" description="PH" evidence="4">
    <location>
        <begin position="880"/>
        <end position="1004"/>
    </location>
</feature>
<dbReference type="InterPro" id="IPR000591">
    <property type="entry name" value="DEP_dom"/>
</dbReference>
<dbReference type="Gene3D" id="2.30.29.30">
    <property type="entry name" value="Pleckstrin-homology domain (PH domain)/Phosphotyrosine-binding domain (PTB)"/>
    <property type="match status" value="1"/>
</dbReference>
<proteinExistence type="predicted"/>
<dbReference type="PROSITE" id="PS50003">
    <property type="entry name" value="PH_DOMAIN"/>
    <property type="match status" value="1"/>
</dbReference>
<name>A0A9P6HDI1_9AGAM</name>
<dbReference type="InterPro" id="IPR052233">
    <property type="entry name" value="Rho-type_GEFs"/>
</dbReference>
<dbReference type="InterPro" id="IPR001180">
    <property type="entry name" value="CNH_dom"/>
</dbReference>
<evidence type="ECO:0000313" key="8">
    <source>
        <dbReference type="Proteomes" id="UP000736335"/>
    </source>
</evidence>
<keyword evidence="2" id="KW-0344">Guanine-nucleotide releasing factor</keyword>
<reference evidence="7" key="1">
    <citation type="journal article" date="2020" name="Nat. Commun.">
        <title>Large-scale genome sequencing of mycorrhizal fungi provides insights into the early evolution of symbiotic traits.</title>
        <authorList>
            <person name="Miyauchi S."/>
            <person name="Kiss E."/>
            <person name="Kuo A."/>
            <person name="Drula E."/>
            <person name="Kohler A."/>
            <person name="Sanchez-Garcia M."/>
            <person name="Morin E."/>
            <person name="Andreopoulos B."/>
            <person name="Barry K.W."/>
            <person name="Bonito G."/>
            <person name="Buee M."/>
            <person name="Carver A."/>
            <person name="Chen C."/>
            <person name="Cichocki N."/>
            <person name="Clum A."/>
            <person name="Culley D."/>
            <person name="Crous P.W."/>
            <person name="Fauchery L."/>
            <person name="Girlanda M."/>
            <person name="Hayes R.D."/>
            <person name="Keri Z."/>
            <person name="LaButti K."/>
            <person name="Lipzen A."/>
            <person name="Lombard V."/>
            <person name="Magnuson J."/>
            <person name="Maillard F."/>
            <person name="Murat C."/>
            <person name="Nolan M."/>
            <person name="Ohm R.A."/>
            <person name="Pangilinan J."/>
            <person name="Pereira M.F."/>
            <person name="Perotto S."/>
            <person name="Peter M."/>
            <person name="Pfister S."/>
            <person name="Riley R."/>
            <person name="Sitrit Y."/>
            <person name="Stielow J.B."/>
            <person name="Szollosi G."/>
            <person name="Zifcakova L."/>
            <person name="Stursova M."/>
            <person name="Spatafora J.W."/>
            <person name="Tedersoo L."/>
            <person name="Vaario L.M."/>
            <person name="Yamada A."/>
            <person name="Yan M."/>
            <person name="Wang P."/>
            <person name="Xu J."/>
            <person name="Bruns T."/>
            <person name="Baldrian P."/>
            <person name="Vilgalys R."/>
            <person name="Dunand C."/>
            <person name="Henrissat B."/>
            <person name="Grigoriev I.V."/>
            <person name="Hibbett D."/>
            <person name="Nagy L.G."/>
            <person name="Martin F.M."/>
        </authorList>
    </citation>
    <scope>NUCLEOTIDE SEQUENCE</scope>
    <source>
        <strain evidence="7">UH-Tt-Lm1</strain>
    </source>
</reference>
<feature type="compositionally biased region" description="Polar residues" evidence="3">
    <location>
        <begin position="34"/>
        <end position="54"/>
    </location>
</feature>
<dbReference type="InterPro" id="IPR041675">
    <property type="entry name" value="PH_5"/>
</dbReference>
<evidence type="ECO:0000313" key="7">
    <source>
        <dbReference type="EMBL" id="KAF9784935.1"/>
    </source>
</evidence>
<dbReference type="PANTHER" id="PTHR46572:SF2">
    <property type="entry name" value="RHO1 GDP-GTP EXCHANGE PROTEIN 1-RELATED"/>
    <property type="match status" value="1"/>
</dbReference>
<dbReference type="Pfam" id="PF00610">
    <property type="entry name" value="DEP"/>
    <property type="match status" value="1"/>
</dbReference>
<dbReference type="SMART" id="SM00325">
    <property type="entry name" value="RhoGEF"/>
    <property type="match status" value="1"/>
</dbReference>
<evidence type="ECO:0000259" key="4">
    <source>
        <dbReference type="PROSITE" id="PS50003"/>
    </source>
</evidence>
<dbReference type="Pfam" id="PF00780">
    <property type="entry name" value="CNH"/>
    <property type="match status" value="1"/>
</dbReference>
<dbReference type="Gene3D" id="1.10.10.10">
    <property type="entry name" value="Winged helix-like DNA-binding domain superfamily/Winged helix DNA-binding domain"/>
    <property type="match status" value="1"/>
</dbReference>
<evidence type="ECO:0000256" key="1">
    <source>
        <dbReference type="ARBA" id="ARBA00022553"/>
    </source>
</evidence>
<feature type="compositionally biased region" description="Polar residues" evidence="3">
    <location>
        <begin position="351"/>
        <end position="392"/>
    </location>
</feature>
<dbReference type="SMART" id="SM00233">
    <property type="entry name" value="PH"/>
    <property type="match status" value="1"/>
</dbReference>
<feature type="domain" description="CNH" evidence="6">
    <location>
        <begin position="1026"/>
        <end position="1322"/>
    </location>
</feature>
<keyword evidence="8" id="KW-1185">Reference proteome</keyword>
<dbReference type="InterPro" id="IPR001849">
    <property type="entry name" value="PH_domain"/>
</dbReference>
<sequence>MDNKPAGPRQPPDKRNAAYESIFGRPGGMHHPSTLPQQTNYGQYQTSYVGNGSTSQQSPQRYPHQQQYYPPQQDRPPSFTDYGHPPLNTSYASQPQGLYRTPIQQTQPQYSYQNAPYPYQNNQQSSLSPPQSVGRARSMNSVPYSSLPVHQAQETDPSLEKYTRAGLTPAQAYQQQVYTTGGHQQVNTHLNRRSYHSPHNSISGASARSQNGTIPDIPKVNLDFNVDGDLGLNFNVDGASPLTAASSSELPWASTDSPEPTAQWSSTSSVYSKTSTNEYHPLLGSSRPYPLQLDTAMTSAQAAGNYHGSPSTSAVMDPPSSTSSRRSTESARTLPPVPYRRERTVQDRSRSMSSVVHPTQIPSGLGQQQTPPLPNGRSSPRMSMSTGNQLTPRRSPIVYPALLSRVSEAFRNRVQLSDEVKDGLTYKEVFDGREAVDKIAYIIKTTDRNLALLLGRALDAQKFFHAVTYDHRLRDNANDLYQFRTVVASPFNSGELEGSEGTVKASASPLLDQGSECASSAVLTAQSSPTPSGESDSGFGELLDGSTRTPSPTQFTQSDVRRANAHVATDDAPLPTGVFTLLTDCYSPTCSRDRLCYSIACPRRLEQQSRLNMKPQPGLKKQPSKESLGELVTTEPGTLWIHSVPQEIVNSVSEKEKKRQEAINEVIYTERDFVRDMEYLRDVWIKPLEGSDILPVERRTDFLEQVFWNIYDIIAVNAKLRDALNKRQKSYAVVEQVGDILLEAIPHFAPFVSYGAHQLYGKYEFEKEKSSNPAFSAFVEEAERRPESRKLELNGYLTKPTTRLARYPLLLEAVLKHTPDDSPDKIALPKAVAMVREFLKAVNSESGKTENRFNLLQLDQALVFKPGEQVDLRLKEEGREMIYKGTLNKRGAGQGESGDLMVFLFDHALLMVKPKTKVEQYKVYRRPIPLELLLISAPDDYGRPSNKQRQLLRNLPAQPPPKDPRSSFSITMVHLGRKFYQITLWASTYVNQRKWVDVITKQQEVMKQRSTVFDTTSISEGFFIGANRVNCAAPFYGGRKVVYGTDDGVYLSDFRERNRDPVKVLGLREVLQVDVLEDYQLLVVLSERQVITFPLDALDHMDPLAGLKRAKRIASHITFFKTGVCLGKTLVCVVKASPLSSTIKTLEPIDQNVRGRNKPTFRKLLQGGNDTLRVFKEFYIPLQSSSIHFLKTKLCVGCPNGFEIVDLETLDTQGLLDPADESLDFVRRRESTLKPMSIYRIENEFLLCYDEFAFYVNKTGWRSRREFMVYWEGSPTGFALHYPYVLAFEPTFVEIRHVDTGSMAQIIQGNNLRLLFADTPPSTTNGVSQLGSPYQQPQYTYNPYATPPPPYGRPSFGSTQGPGAAQYTPQPNPYQRPGSTLRDEILLASDDRVMRVELVQQQAPLGYQ</sequence>
<dbReference type="InterPro" id="IPR036388">
    <property type="entry name" value="WH-like_DNA-bd_sf"/>
</dbReference>
<dbReference type="PROSITE" id="PS50219">
    <property type="entry name" value="CNH"/>
    <property type="match status" value="1"/>
</dbReference>
<protein>
    <submittedName>
        <fullName evidence="7">CNH-domain-containing protein</fullName>
    </submittedName>
</protein>
<dbReference type="GO" id="GO:0005085">
    <property type="term" value="F:guanyl-nucleotide exchange factor activity"/>
    <property type="evidence" value="ECO:0007669"/>
    <property type="project" value="UniProtKB-KW"/>
</dbReference>
<dbReference type="InterPro" id="IPR035899">
    <property type="entry name" value="DBL_dom_sf"/>
</dbReference>
<gene>
    <name evidence="7" type="ORF">BJ322DRAFT_1060408</name>
</gene>
<feature type="compositionally biased region" description="Low complexity" evidence="3">
    <location>
        <begin position="112"/>
        <end position="132"/>
    </location>
</feature>
<dbReference type="PROSITE" id="PS50010">
    <property type="entry name" value="DH_2"/>
    <property type="match status" value="1"/>
</dbReference>
<dbReference type="CDD" id="cd04435">
    <property type="entry name" value="DEP_fRom2"/>
    <property type="match status" value="1"/>
</dbReference>
<feature type="region of interest" description="Disordered" evidence="3">
    <location>
        <begin position="1"/>
        <end position="94"/>
    </location>
</feature>
<feature type="compositionally biased region" description="Polar residues" evidence="3">
    <location>
        <begin position="197"/>
        <end position="213"/>
    </location>
</feature>
<feature type="compositionally biased region" description="Low complexity" evidence="3">
    <location>
        <begin position="320"/>
        <end position="333"/>
    </location>
</feature>
<dbReference type="Pfam" id="PF00621">
    <property type="entry name" value="RhoGEF"/>
    <property type="match status" value="1"/>
</dbReference>